<keyword evidence="3" id="KW-1185">Reference proteome</keyword>
<organism evidence="2 3">
    <name type="scientific">Mycena alexandri</name>
    <dbReference type="NCBI Taxonomy" id="1745969"/>
    <lineage>
        <taxon>Eukaryota</taxon>
        <taxon>Fungi</taxon>
        <taxon>Dikarya</taxon>
        <taxon>Basidiomycota</taxon>
        <taxon>Agaricomycotina</taxon>
        <taxon>Agaricomycetes</taxon>
        <taxon>Agaricomycetidae</taxon>
        <taxon>Agaricales</taxon>
        <taxon>Marasmiineae</taxon>
        <taxon>Mycenaceae</taxon>
        <taxon>Mycena</taxon>
    </lineage>
</organism>
<evidence type="ECO:0000313" key="3">
    <source>
        <dbReference type="Proteomes" id="UP001218188"/>
    </source>
</evidence>
<gene>
    <name evidence="2" type="ORF">C8F04DRAFT_1156281</name>
</gene>
<feature type="compositionally biased region" description="Low complexity" evidence="1">
    <location>
        <begin position="224"/>
        <end position="240"/>
    </location>
</feature>
<reference evidence="2" key="1">
    <citation type="submission" date="2023-03" db="EMBL/GenBank/DDBJ databases">
        <title>Massive genome expansion in bonnet fungi (Mycena s.s.) driven by repeated elements and novel gene families across ecological guilds.</title>
        <authorList>
            <consortium name="Lawrence Berkeley National Laboratory"/>
            <person name="Harder C.B."/>
            <person name="Miyauchi S."/>
            <person name="Viragh M."/>
            <person name="Kuo A."/>
            <person name="Thoen E."/>
            <person name="Andreopoulos B."/>
            <person name="Lu D."/>
            <person name="Skrede I."/>
            <person name="Drula E."/>
            <person name="Henrissat B."/>
            <person name="Morin E."/>
            <person name="Kohler A."/>
            <person name="Barry K."/>
            <person name="LaButti K."/>
            <person name="Morin E."/>
            <person name="Salamov A."/>
            <person name="Lipzen A."/>
            <person name="Mereny Z."/>
            <person name="Hegedus B."/>
            <person name="Baldrian P."/>
            <person name="Stursova M."/>
            <person name="Weitz H."/>
            <person name="Taylor A."/>
            <person name="Grigoriev I.V."/>
            <person name="Nagy L.G."/>
            <person name="Martin F."/>
            <person name="Kauserud H."/>
        </authorList>
    </citation>
    <scope>NUCLEOTIDE SEQUENCE</scope>
    <source>
        <strain evidence="2">CBHHK200</strain>
    </source>
</reference>
<evidence type="ECO:0000256" key="1">
    <source>
        <dbReference type="SAM" id="MobiDB-lite"/>
    </source>
</evidence>
<feature type="compositionally biased region" description="Basic residues" evidence="1">
    <location>
        <begin position="123"/>
        <end position="138"/>
    </location>
</feature>
<comment type="caution">
    <text evidence="2">The sequence shown here is derived from an EMBL/GenBank/DDBJ whole genome shotgun (WGS) entry which is preliminary data.</text>
</comment>
<accession>A0AAD6RY27</accession>
<dbReference type="Proteomes" id="UP001218188">
    <property type="component" value="Unassembled WGS sequence"/>
</dbReference>
<dbReference type="EMBL" id="JARJCM010000408">
    <property type="protein sequence ID" value="KAJ7017445.1"/>
    <property type="molecule type" value="Genomic_DNA"/>
</dbReference>
<feature type="compositionally biased region" description="Pro residues" evidence="1">
    <location>
        <begin position="170"/>
        <end position="180"/>
    </location>
</feature>
<name>A0AAD6RY27_9AGAR</name>
<protein>
    <submittedName>
        <fullName evidence="2">Uncharacterized protein</fullName>
    </submittedName>
</protein>
<proteinExistence type="predicted"/>
<sequence>MAPTARLSPSRIPVFRSSSTASATPVAEPVISAADYPAYDSDGDTDPTSDDERRKAALSIRLTCSTPTFNQSSKFSNLAACDAPTSPMMHRGQGICNLPRYTDYKDAIDDDGSPLPLSVSRSLGRKPSRFRLRRRRSKNSLGSSDGSSDGHSSRSPSPGTVSSIFDQKPLPLPPLFPPCTSPIDDDESYHDATPIAEVPPPLKPKFKIRRKPAPEYFPDVEVPSLDSDSSSATSSEGSAEQRSALQSVGPNVFIAYDDDSTFALMTAFTHIVRLSHGETSIPPSLTSVSFEPETGVHTLYLPIPSLWPTRLPGGIAELSPISESHRDIQFSSSSTPLNAKKSRRRAIAGPAPPAATTADTSLMMAKALADELYSPSRPFSQADLIATQNFLAASGRVVSLPELAYFLSDDPMLPASPPLGLQVRHVDMVLSFLRPRPFAPTARRRVLLMTSRGQLAREGLALMACYLARVEGWSIRFALRKFERSVGTVSRCWRGLLGREGVIATYLEELLLAA</sequence>
<evidence type="ECO:0000313" key="2">
    <source>
        <dbReference type="EMBL" id="KAJ7017445.1"/>
    </source>
</evidence>
<feature type="region of interest" description="Disordered" evidence="1">
    <location>
        <begin position="1"/>
        <end position="54"/>
    </location>
</feature>
<dbReference type="AlphaFoldDB" id="A0AAD6RY27"/>
<feature type="region of interest" description="Disordered" evidence="1">
    <location>
        <begin position="107"/>
        <end position="244"/>
    </location>
</feature>
<feature type="region of interest" description="Disordered" evidence="1">
    <location>
        <begin position="326"/>
        <end position="356"/>
    </location>
</feature>
<feature type="compositionally biased region" description="Low complexity" evidence="1">
    <location>
        <begin position="139"/>
        <end position="163"/>
    </location>
</feature>